<keyword evidence="1" id="KW-0812">Transmembrane</keyword>
<protein>
    <recommendedName>
        <fullName evidence="4">Transmembrane protein</fullName>
    </recommendedName>
</protein>
<keyword evidence="1" id="KW-0472">Membrane</keyword>
<dbReference type="AlphaFoldDB" id="A0A699ZLV4"/>
<gene>
    <name evidence="2" type="ORF">HaLaN_21447</name>
</gene>
<evidence type="ECO:0000313" key="3">
    <source>
        <dbReference type="Proteomes" id="UP000485058"/>
    </source>
</evidence>
<feature type="transmembrane region" description="Helical" evidence="1">
    <location>
        <begin position="51"/>
        <end position="74"/>
    </location>
</feature>
<feature type="non-terminal residue" evidence="2">
    <location>
        <position position="1"/>
    </location>
</feature>
<organism evidence="2 3">
    <name type="scientific">Haematococcus lacustris</name>
    <name type="common">Green alga</name>
    <name type="synonym">Haematococcus pluvialis</name>
    <dbReference type="NCBI Taxonomy" id="44745"/>
    <lineage>
        <taxon>Eukaryota</taxon>
        <taxon>Viridiplantae</taxon>
        <taxon>Chlorophyta</taxon>
        <taxon>core chlorophytes</taxon>
        <taxon>Chlorophyceae</taxon>
        <taxon>CS clade</taxon>
        <taxon>Chlamydomonadales</taxon>
        <taxon>Haematococcaceae</taxon>
        <taxon>Haematococcus</taxon>
    </lineage>
</organism>
<sequence>MEAAAPSQQQTTVINNTTVLAPAPVMAPPLIGGFGYGGFGYSFMPSFVLPFPFMGGILQIFLIVTVVSIIFNVIKGVFAATVSASKKNDDGWGDL</sequence>
<proteinExistence type="predicted"/>
<evidence type="ECO:0008006" key="4">
    <source>
        <dbReference type="Google" id="ProtNLM"/>
    </source>
</evidence>
<keyword evidence="3" id="KW-1185">Reference proteome</keyword>
<comment type="caution">
    <text evidence="2">The sequence shown here is derived from an EMBL/GenBank/DDBJ whole genome shotgun (WGS) entry which is preliminary data.</text>
</comment>
<name>A0A699ZLV4_HAELA</name>
<dbReference type="Proteomes" id="UP000485058">
    <property type="component" value="Unassembled WGS sequence"/>
</dbReference>
<keyword evidence="1" id="KW-1133">Transmembrane helix</keyword>
<evidence type="ECO:0000313" key="2">
    <source>
        <dbReference type="EMBL" id="GFH23777.1"/>
    </source>
</evidence>
<evidence type="ECO:0000256" key="1">
    <source>
        <dbReference type="SAM" id="Phobius"/>
    </source>
</evidence>
<dbReference type="EMBL" id="BLLF01002359">
    <property type="protein sequence ID" value="GFH23777.1"/>
    <property type="molecule type" value="Genomic_DNA"/>
</dbReference>
<accession>A0A699ZLV4</accession>
<reference evidence="2 3" key="1">
    <citation type="submission" date="2020-02" db="EMBL/GenBank/DDBJ databases">
        <title>Draft genome sequence of Haematococcus lacustris strain NIES-144.</title>
        <authorList>
            <person name="Morimoto D."/>
            <person name="Nakagawa S."/>
            <person name="Yoshida T."/>
            <person name="Sawayama S."/>
        </authorList>
    </citation>
    <scope>NUCLEOTIDE SEQUENCE [LARGE SCALE GENOMIC DNA]</scope>
    <source>
        <strain evidence="2 3">NIES-144</strain>
    </source>
</reference>